<name>A0ABW1FUH6_9ACTN</name>
<dbReference type="EMBL" id="JBHSQJ010000008">
    <property type="protein sequence ID" value="MFC5906134.1"/>
    <property type="molecule type" value="Genomic_DNA"/>
</dbReference>
<protein>
    <recommendedName>
        <fullName evidence="3">Transcriptional regulator</fullName>
    </recommendedName>
</protein>
<gene>
    <name evidence="1" type="ORF">ACFP3V_02710</name>
</gene>
<proteinExistence type="predicted"/>
<evidence type="ECO:0000313" key="1">
    <source>
        <dbReference type="EMBL" id="MFC5906134.1"/>
    </source>
</evidence>
<dbReference type="RefSeq" id="WP_380579254.1">
    <property type="nucleotide sequence ID" value="NZ_JBHSQJ010000008.1"/>
</dbReference>
<keyword evidence="2" id="KW-1185">Reference proteome</keyword>
<dbReference type="Proteomes" id="UP001596174">
    <property type="component" value="Unassembled WGS sequence"/>
</dbReference>
<organism evidence="1 2">
    <name type="scientific">Streptacidiphilus monticola</name>
    <dbReference type="NCBI Taxonomy" id="2161674"/>
    <lineage>
        <taxon>Bacteria</taxon>
        <taxon>Bacillati</taxon>
        <taxon>Actinomycetota</taxon>
        <taxon>Actinomycetes</taxon>
        <taxon>Kitasatosporales</taxon>
        <taxon>Streptomycetaceae</taxon>
        <taxon>Streptacidiphilus</taxon>
    </lineage>
</organism>
<accession>A0ABW1FUH6</accession>
<reference evidence="2" key="1">
    <citation type="journal article" date="2019" name="Int. J. Syst. Evol. Microbiol.">
        <title>The Global Catalogue of Microorganisms (GCM) 10K type strain sequencing project: providing services to taxonomists for standard genome sequencing and annotation.</title>
        <authorList>
            <consortium name="The Broad Institute Genomics Platform"/>
            <consortium name="The Broad Institute Genome Sequencing Center for Infectious Disease"/>
            <person name="Wu L."/>
            <person name="Ma J."/>
        </authorList>
    </citation>
    <scope>NUCLEOTIDE SEQUENCE [LARGE SCALE GENOMIC DNA]</scope>
    <source>
        <strain evidence="2">JCM 4816</strain>
    </source>
</reference>
<sequence length="505" mass="55193">MSVETRSRPGEPGEQPTLLRVLLQRQGWDTWSRFELHFDQAARRAARELGNPRLGTVTASRVTFKRWLAGEQAPRGDTATVLEHLLGVDVQALLAPAPTREIVPARPPHPASPAVARALDAGWSSSSLNPVASGPGLGGVWQLHGRTLFDGTFVPVQLYEAASQDDVVLIGPEDHPHLRAFVQPTRRALLLASLAGAGNDELFVLDAAHGRRHLAVDPVETLPVPLAYRLDDLSYALLWAVLNVDDALGADDHELAAEEARLVHHLDHPRSAVARAAVPELSNVGAAWLGSRFCGLHTARRLGAQPLDEVQAWSRIRSGEEAAAWLLFRGEQERIDRAERPSGTAVALCLPEAQVKESERYERLLVLLAAARMESAGVTVRVCTEQEYAQMDEFLLLPGRRAVVANWLRAEGVWHADTVDSRPQLRVYAQAVQHARAAGVVRGADPARRLRALAGYLDLDWAWLTGRCREFAGYGLAGMLRPRSRLVDLAGVDRALRHLGAMSGL</sequence>
<comment type="caution">
    <text evidence="1">The sequence shown here is derived from an EMBL/GenBank/DDBJ whole genome shotgun (WGS) entry which is preliminary data.</text>
</comment>
<evidence type="ECO:0008006" key="3">
    <source>
        <dbReference type="Google" id="ProtNLM"/>
    </source>
</evidence>
<evidence type="ECO:0000313" key="2">
    <source>
        <dbReference type="Proteomes" id="UP001596174"/>
    </source>
</evidence>